<dbReference type="Gene3D" id="3.30.200.20">
    <property type="entry name" value="Phosphorylase Kinase, domain 1"/>
    <property type="match status" value="1"/>
</dbReference>
<dbReference type="GO" id="GO:0016020">
    <property type="term" value="C:membrane"/>
    <property type="evidence" value="ECO:0007669"/>
    <property type="project" value="UniProtKB-SubCell"/>
</dbReference>
<dbReference type="GO" id="GO:0005524">
    <property type="term" value="F:ATP binding"/>
    <property type="evidence" value="ECO:0007669"/>
    <property type="project" value="UniProtKB-KW"/>
</dbReference>
<proteinExistence type="predicted"/>
<comment type="catalytic activity">
    <reaction evidence="12">
        <text>L-seryl-[protein] + ATP = O-phospho-L-seryl-[protein] + ADP + H(+)</text>
        <dbReference type="Rhea" id="RHEA:17989"/>
        <dbReference type="Rhea" id="RHEA-COMP:9863"/>
        <dbReference type="Rhea" id="RHEA-COMP:11604"/>
        <dbReference type="ChEBI" id="CHEBI:15378"/>
        <dbReference type="ChEBI" id="CHEBI:29999"/>
        <dbReference type="ChEBI" id="CHEBI:30616"/>
        <dbReference type="ChEBI" id="CHEBI:83421"/>
        <dbReference type="ChEBI" id="CHEBI:456216"/>
        <dbReference type="EC" id="2.7.11.1"/>
    </reaction>
</comment>
<dbReference type="SUPFAM" id="SSF56112">
    <property type="entry name" value="Protein kinase-like (PK-like)"/>
    <property type="match status" value="1"/>
</dbReference>
<dbReference type="AlphaFoldDB" id="A0AAD6JWF6"/>
<evidence type="ECO:0000256" key="5">
    <source>
        <dbReference type="ARBA" id="ARBA00022692"/>
    </source>
</evidence>
<comment type="caution">
    <text evidence="15">The sequence shown here is derived from an EMBL/GenBank/DDBJ whole genome shotgun (WGS) entry which is preliminary data.</text>
</comment>
<evidence type="ECO:0000256" key="12">
    <source>
        <dbReference type="ARBA" id="ARBA00048679"/>
    </source>
</evidence>
<dbReference type="InterPro" id="IPR052232">
    <property type="entry name" value="RLK_Ser/Thr-Kinase"/>
</dbReference>
<evidence type="ECO:0000256" key="6">
    <source>
        <dbReference type="ARBA" id="ARBA00022741"/>
    </source>
</evidence>
<dbReference type="EC" id="2.7.11.1" evidence="2"/>
<keyword evidence="9 14" id="KW-1133">Transmembrane helix</keyword>
<dbReference type="EMBL" id="JAPFFJ010000013">
    <property type="protein sequence ID" value="KAJ6412397.1"/>
    <property type="molecule type" value="Genomic_DNA"/>
</dbReference>
<keyword evidence="5 14" id="KW-0812">Transmembrane</keyword>
<evidence type="ECO:0000256" key="13">
    <source>
        <dbReference type="SAM" id="MobiDB-lite"/>
    </source>
</evidence>
<protein>
    <recommendedName>
        <fullName evidence="2">non-specific serine/threonine protein kinase</fullName>
        <ecNumber evidence="2">2.7.11.1</ecNumber>
    </recommendedName>
</protein>
<keyword evidence="16" id="KW-1185">Reference proteome</keyword>
<dbReference type="GO" id="GO:0004674">
    <property type="term" value="F:protein serine/threonine kinase activity"/>
    <property type="evidence" value="ECO:0007669"/>
    <property type="project" value="UniProtKB-EC"/>
</dbReference>
<evidence type="ECO:0000256" key="7">
    <source>
        <dbReference type="ARBA" id="ARBA00022777"/>
    </source>
</evidence>
<keyword evidence="3" id="KW-0597">Phosphoprotein</keyword>
<feature type="transmembrane region" description="Helical" evidence="14">
    <location>
        <begin position="20"/>
        <end position="46"/>
    </location>
</feature>
<dbReference type="Proteomes" id="UP001162972">
    <property type="component" value="Chromosome 5"/>
</dbReference>
<dbReference type="PANTHER" id="PTHR47984:SF4">
    <property type="entry name" value="OS01G0631700 PROTEIN"/>
    <property type="match status" value="1"/>
</dbReference>
<evidence type="ECO:0000256" key="14">
    <source>
        <dbReference type="SAM" id="Phobius"/>
    </source>
</evidence>
<accession>A0AAD6JWF6</accession>
<keyword evidence="6" id="KW-0547">Nucleotide-binding</keyword>
<evidence type="ECO:0000256" key="2">
    <source>
        <dbReference type="ARBA" id="ARBA00012513"/>
    </source>
</evidence>
<dbReference type="InterPro" id="IPR011009">
    <property type="entry name" value="Kinase-like_dom_sf"/>
</dbReference>
<evidence type="ECO:0000313" key="16">
    <source>
        <dbReference type="Proteomes" id="UP001162972"/>
    </source>
</evidence>
<keyword evidence="8" id="KW-0067">ATP-binding</keyword>
<keyword evidence="10 14" id="KW-0472">Membrane</keyword>
<dbReference type="PANTHER" id="PTHR47984">
    <property type="entry name" value="OS01G0323000 PROTEIN"/>
    <property type="match status" value="1"/>
</dbReference>
<feature type="region of interest" description="Disordered" evidence="13">
    <location>
        <begin position="99"/>
        <end position="118"/>
    </location>
</feature>
<evidence type="ECO:0000256" key="10">
    <source>
        <dbReference type="ARBA" id="ARBA00023136"/>
    </source>
</evidence>
<sequence length="435" mass="48352">MSSESLNAELSKKTSVLGLKLWVLIGISVGVFIISILCVLSVWATFRRKSRRSVDKYCHSKIPNVSKDIKIDRVGAQNSNGHHESLLLTINDKSSDKNSDKMLTHLGTSKSSDPDIASQSSSIYHNEKACSSNSGEEGSSGTVRKQSSLSYAGLVTASPLIGLPEISHLGWGHWFTLRDLEFATNRFAAENVLGEGGYGVVYKGRLINGSEVAVKKLLNNLMLVYEYVNNGNLEQWLHGAMDHHVTGRDPVDHGRPANEVNLVEWLKMMIGTRRSEEVVDPNLEVKPTTRALKRALLVAIRCVDPDAEKRPKMTQVVRMLEADEYPFREDRRNRKSRTTSMEIESMKEDSTETENKWSVGFRSTLPSLTHQWGDGVSAFKPATGNDRAEASWPLNLNSEEPNFCPFVQDWTCNGLILDIIPGQNFVTDSHAVPIA</sequence>
<evidence type="ECO:0000256" key="8">
    <source>
        <dbReference type="ARBA" id="ARBA00022840"/>
    </source>
</evidence>
<keyword evidence="7" id="KW-0418">Kinase</keyword>
<evidence type="ECO:0000256" key="3">
    <source>
        <dbReference type="ARBA" id="ARBA00022553"/>
    </source>
</evidence>
<evidence type="ECO:0000256" key="9">
    <source>
        <dbReference type="ARBA" id="ARBA00022989"/>
    </source>
</evidence>
<feature type="compositionally biased region" description="Low complexity" evidence="13">
    <location>
        <begin position="109"/>
        <end position="118"/>
    </location>
</feature>
<evidence type="ECO:0000256" key="4">
    <source>
        <dbReference type="ARBA" id="ARBA00022679"/>
    </source>
</evidence>
<organism evidence="15 16">
    <name type="scientific">Salix udensis</name>
    <dbReference type="NCBI Taxonomy" id="889485"/>
    <lineage>
        <taxon>Eukaryota</taxon>
        <taxon>Viridiplantae</taxon>
        <taxon>Streptophyta</taxon>
        <taxon>Embryophyta</taxon>
        <taxon>Tracheophyta</taxon>
        <taxon>Spermatophyta</taxon>
        <taxon>Magnoliopsida</taxon>
        <taxon>eudicotyledons</taxon>
        <taxon>Gunneridae</taxon>
        <taxon>Pentapetalae</taxon>
        <taxon>rosids</taxon>
        <taxon>fabids</taxon>
        <taxon>Malpighiales</taxon>
        <taxon>Salicaceae</taxon>
        <taxon>Saliceae</taxon>
        <taxon>Salix</taxon>
    </lineage>
</organism>
<feature type="compositionally biased region" description="Basic and acidic residues" evidence="13">
    <location>
        <begin position="344"/>
        <end position="355"/>
    </location>
</feature>
<evidence type="ECO:0000256" key="11">
    <source>
        <dbReference type="ARBA" id="ARBA00047899"/>
    </source>
</evidence>
<reference evidence="15 16" key="1">
    <citation type="journal article" date="2023" name="Int. J. Mol. Sci.">
        <title>De Novo Assembly and Annotation of 11 Diverse Shrub Willow (Salix) Genomes Reveals Novel Gene Organization in Sex-Linked Regions.</title>
        <authorList>
            <person name="Hyden B."/>
            <person name="Feng K."/>
            <person name="Yates T.B."/>
            <person name="Jawdy S."/>
            <person name="Cereghino C."/>
            <person name="Smart L.B."/>
            <person name="Muchero W."/>
        </authorList>
    </citation>
    <scope>NUCLEOTIDE SEQUENCE [LARGE SCALE GENOMIC DNA]</scope>
    <source>
        <tissue evidence="15">Shoot tip</tissue>
    </source>
</reference>
<feature type="region of interest" description="Disordered" evidence="13">
    <location>
        <begin position="330"/>
        <end position="355"/>
    </location>
</feature>
<name>A0AAD6JWF6_9ROSI</name>
<dbReference type="Gene3D" id="1.10.510.10">
    <property type="entry name" value="Transferase(Phosphotransferase) domain 1"/>
    <property type="match status" value="1"/>
</dbReference>
<evidence type="ECO:0000313" key="15">
    <source>
        <dbReference type="EMBL" id="KAJ6412397.1"/>
    </source>
</evidence>
<evidence type="ECO:0000256" key="1">
    <source>
        <dbReference type="ARBA" id="ARBA00004167"/>
    </source>
</evidence>
<comment type="subcellular location">
    <subcellularLocation>
        <location evidence="1">Membrane</location>
        <topology evidence="1">Single-pass membrane protein</topology>
    </subcellularLocation>
</comment>
<keyword evidence="4" id="KW-0808">Transferase</keyword>
<gene>
    <name evidence="15" type="ORF">OIU84_005448</name>
</gene>
<comment type="catalytic activity">
    <reaction evidence="11">
        <text>L-threonyl-[protein] + ATP = O-phospho-L-threonyl-[protein] + ADP + H(+)</text>
        <dbReference type="Rhea" id="RHEA:46608"/>
        <dbReference type="Rhea" id="RHEA-COMP:11060"/>
        <dbReference type="Rhea" id="RHEA-COMP:11605"/>
        <dbReference type="ChEBI" id="CHEBI:15378"/>
        <dbReference type="ChEBI" id="CHEBI:30013"/>
        <dbReference type="ChEBI" id="CHEBI:30616"/>
        <dbReference type="ChEBI" id="CHEBI:61977"/>
        <dbReference type="ChEBI" id="CHEBI:456216"/>
        <dbReference type="EC" id="2.7.11.1"/>
    </reaction>
</comment>